<evidence type="ECO:0000256" key="1">
    <source>
        <dbReference type="SAM" id="Phobius"/>
    </source>
</evidence>
<feature type="transmembrane region" description="Helical" evidence="1">
    <location>
        <begin position="5"/>
        <end position="23"/>
    </location>
</feature>
<reference evidence="2 3" key="1">
    <citation type="journal article" date="2016" name="Genome Announc.">
        <title>Whole-Genome Sequence of Rummeliibacillus stabekisii Strain PP9 Isolated from Antarctic Soil.</title>
        <authorList>
            <person name="da Mota F.F."/>
            <person name="Vollu R.E."/>
            <person name="Jurelevicius D."/>
            <person name="Seldin L."/>
        </authorList>
    </citation>
    <scope>NUCLEOTIDE SEQUENCE [LARGE SCALE GENOMIC DNA]</scope>
    <source>
        <strain evidence="2 3">PP9</strain>
    </source>
</reference>
<organism evidence="2 3">
    <name type="scientific">Rummeliibacillus stabekisii</name>
    <dbReference type="NCBI Taxonomy" id="241244"/>
    <lineage>
        <taxon>Bacteria</taxon>
        <taxon>Bacillati</taxon>
        <taxon>Bacillota</taxon>
        <taxon>Bacilli</taxon>
        <taxon>Bacillales</taxon>
        <taxon>Caryophanaceae</taxon>
        <taxon>Rummeliibacillus</taxon>
    </lineage>
</organism>
<gene>
    <name evidence="2" type="ORF">ATY39_07755</name>
</gene>
<keyword evidence="1" id="KW-1133">Transmembrane helix</keyword>
<name>A0A143HD75_9BACL</name>
<feature type="transmembrane region" description="Helical" evidence="1">
    <location>
        <begin position="29"/>
        <end position="48"/>
    </location>
</feature>
<protein>
    <submittedName>
        <fullName evidence="2">Uncharacterized protein</fullName>
    </submittedName>
</protein>
<keyword evidence="1" id="KW-0472">Membrane</keyword>
<sequence length="145" mass="16438">MLKLLSINIIPVIIIRVLLFFLTQTTWPIIYLVKIFFELFTPILLLRLNYKVAVKKEKTYFISNSFLILFSSLLGVALGYLFWGLDASGFSLQDDLGQNILKNPDNETSGIVKLEAIINVTLSILGSLLCSIILIMRNRKKSTIL</sequence>
<dbReference type="KEGG" id="rst:ATY39_07755"/>
<dbReference type="AlphaFoldDB" id="A0A143HD75"/>
<evidence type="ECO:0000313" key="3">
    <source>
        <dbReference type="Proteomes" id="UP000076021"/>
    </source>
</evidence>
<proteinExistence type="predicted"/>
<dbReference type="Proteomes" id="UP000076021">
    <property type="component" value="Chromosome"/>
</dbReference>
<feature type="transmembrane region" description="Helical" evidence="1">
    <location>
        <begin position="60"/>
        <end position="83"/>
    </location>
</feature>
<dbReference type="RefSeq" id="WP_066788154.1">
    <property type="nucleotide sequence ID" value="NZ_CP014806.1"/>
</dbReference>
<reference evidence="3" key="2">
    <citation type="submission" date="2016-03" db="EMBL/GenBank/DDBJ databases">
        <authorList>
            <person name="Ploux O."/>
        </authorList>
    </citation>
    <scope>NUCLEOTIDE SEQUENCE [LARGE SCALE GENOMIC DNA]</scope>
    <source>
        <strain evidence="3">PP9</strain>
    </source>
</reference>
<accession>A0A143HD75</accession>
<keyword evidence="3" id="KW-1185">Reference proteome</keyword>
<dbReference type="EMBL" id="CP014806">
    <property type="protein sequence ID" value="AMW99369.1"/>
    <property type="molecule type" value="Genomic_DNA"/>
</dbReference>
<feature type="transmembrane region" description="Helical" evidence="1">
    <location>
        <begin position="116"/>
        <end position="136"/>
    </location>
</feature>
<evidence type="ECO:0000313" key="2">
    <source>
        <dbReference type="EMBL" id="AMW99369.1"/>
    </source>
</evidence>
<keyword evidence="1" id="KW-0812">Transmembrane</keyword>